<dbReference type="Proteomes" id="UP000814033">
    <property type="component" value="Unassembled WGS sequence"/>
</dbReference>
<reference evidence="1" key="1">
    <citation type="submission" date="2021-02" db="EMBL/GenBank/DDBJ databases">
        <authorList>
            <consortium name="DOE Joint Genome Institute"/>
            <person name="Ahrendt S."/>
            <person name="Looney B.P."/>
            <person name="Miyauchi S."/>
            <person name="Morin E."/>
            <person name="Drula E."/>
            <person name="Courty P.E."/>
            <person name="Chicoki N."/>
            <person name="Fauchery L."/>
            <person name="Kohler A."/>
            <person name="Kuo A."/>
            <person name="Labutti K."/>
            <person name="Pangilinan J."/>
            <person name="Lipzen A."/>
            <person name="Riley R."/>
            <person name="Andreopoulos W."/>
            <person name="He G."/>
            <person name="Johnson J."/>
            <person name="Barry K.W."/>
            <person name="Grigoriev I.V."/>
            <person name="Nagy L."/>
            <person name="Hibbett D."/>
            <person name="Henrissat B."/>
            <person name="Matheny P.B."/>
            <person name="Labbe J."/>
            <person name="Martin F."/>
        </authorList>
    </citation>
    <scope>NUCLEOTIDE SEQUENCE</scope>
    <source>
        <strain evidence="1">FP105234-sp</strain>
    </source>
</reference>
<gene>
    <name evidence="1" type="ORF">FA95DRAFT_1506315</name>
</gene>
<evidence type="ECO:0000313" key="2">
    <source>
        <dbReference type="Proteomes" id="UP000814033"/>
    </source>
</evidence>
<feature type="non-terminal residue" evidence="1">
    <location>
        <position position="1"/>
    </location>
</feature>
<keyword evidence="2" id="KW-1185">Reference proteome</keyword>
<accession>A0ACB8R299</accession>
<protein>
    <submittedName>
        <fullName evidence="1">Uncharacterized protein</fullName>
    </submittedName>
</protein>
<dbReference type="EMBL" id="MU276655">
    <property type="protein sequence ID" value="KAI0037928.1"/>
    <property type="molecule type" value="Genomic_DNA"/>
</dbReference>
<reference evidence="1" key="2">
    <citation type="journal article" date="2022" name="New Phytol.">
        <title>Evolutionary transition to the ectomycorrhizal habit in the genomes of a hyperdiverse lineage of mushroom-forming fungi.</title>
        <authorList>
            <person name="Looney B."/>
            <person name="Miyauchi S."/>
            <person name="Morin E."/>
            <person name="Drula E."/>
            <person name="Courty P.E."/>
            <person name="Kohler A."/>
            <person name="Kuo A."/>
            <person name="LaButti K."/>
            <person name="Pangilinan J."/>
            <person name="Lipzen A."/>
            <person name="Riley R."/>
            <person name="Andreopoulos W."/>
            <person name="He G."/>
            <person name="Johnson J."/>
            <person name="Nolan M."/>
            <person name="Tritt A."/>
            <person name="Barry K.W."/>
            <person name="Grigoriev I.V."/>
            <person name="Nagy L.G."/>
            <person name="Hibbett D."/>
            <person name="Henrissat B."/>
            <person name="Matheny P.B."/>
            <person name="Labbe J."/>
            <person name="Martin F.M."/>
        </authorList>
    </citation>
    <scope>NUCLEOTIDE SEQUENCE</scope>
    <source>
        <strain evidence="1">FP105234-sp</strain>
    </source>
</reference>
<name>A0ACB8R299_9AGAM</name>
<organism evidence="1 2">
    <name type="scientific">Auriscalpium vulgare</name>
    <dbReference type="NCBI Taxonomy" id="40419"/>
    <lineage>
        <taxon>Eukaryota</taxon>
        <taxon>Fungi</taxon>
        <taxon>Dikarya</taxon>
        <taxon>Basidiomycota</taxon>
        <taxon>Agaricomycotina</taxon>
        <taxon>Agaricomycetes</taxon>
        <taxon>Russulales</taxon>
        <taxon>Auriscalpiaceae</taxon>
        <taxon>Auriscalpium</taxon>
    </lineage>
</organism>
<proteinExistence type="predicted"/>
<comment type="caution">
    <text evidence="1">The sequence shown here is derived from an EMBL/GenBank/DDBJ whole genome shotgun (WGS) entry which is preliminary data.</text>
</comment>
<evidence type="ECO:0000313" key="1">
    <source>
        <dbReference type="EMBL" id="KAI0037928.1"/>
    </source>
</evidence>
<sequence length="144" mass="16592">LLGICLNFCLYGVLAAQVYSYNYNFAEDKKRFKVLVYGIFIIETAQTAMTGADVFYWYAAGFGNVARLQNTYISSLDTPFMGSFISLIVQWFYAYRIWVIKPALLWLSGVVSLVRPHLRDAIAREHPNLNFVTDIYDPGHWRDD</sequence>